<dbReference type="Gene3D" id="3.40.50.300">
    <property type="entry name" value="P-loop containing nucleotide triphosphate hydrolases"/>
    <property type="match status" value="1"/>
</dbReference>
<keyword evidence="2" id="KW-0547">Nucleotide-binding</keyword>
<evidence type="ECO:0000256" key="3">
    <source>
        <dbReference type="ARBA" id="ARBA00022840"/>
    </source>
</evidence>
<dbReference type="PROSITE" id="PS00211">
    <property type="entry name" value="ABC_TRANSPORTER_1"/>
    <property type="match status" value="1"/>
</dbReference>
<evidence type="ECO:0000259" key="4">
    <source>
        <dbReference type="PROSITE" id="PS50893"/>
    </source>
</evidence>
<accession>A0A495DW96</accession>
<name>A0A495DW96_9FLAO</name>
<sequence length="291" mass="32680">MIHINIEKKLKAAQGDMLLNVDIKIKKGQLVTLYGESGAGKTSTLKILSGLLKADKGNITVGNKSWFNSDTKINSAPQKRNIGYVFQDYALFPHMTVLQNLEYALVKNQSKDIISEVLEIMELGSLKDRKPETLSGGQKQRVALARALVQKPEILLLDEPLSALDIKIRLKLQDYLLKVHKKYNLTTILISHDIGEIHKLSDWVFVLKNGVIEKMGTPTEIFINKKLSGKFKFKGEVLKIEKEEIVYVVSVLIFNDVVKIIAQESEVKNLNPGDNVIVASKAFNPIIYKIE</sequence>
<dbReference type="InterPro" id="IPR027417">
    <property type="entry name" value="P-loop_NTPase"/>
</dbReference>
<dbReference type="GO" id="GO:0016887">
    <property type="term" value="F:ATP hydrolysis activity"/>
    <property type="evidence" value="ECO:0007669"/>
    <property type="project" value="InterPro"/>
</dbReference>
<reference evidence="5 6" key="1">
    <citation type="submission" date="2018-10" db="EMBL/GenBank/DDBJ databases">
        <title>Genomic Encyclopedia of Archaeal and Bacterial Type Strains, Phase II (KMG-II): from individual species to whole genera.</title>
        <authorList>
            <person name="Goeker M."/>
        </authorList>
    </citation>
    <scope>NUCLEOTIDE SEQUENCE [LARGE SCALE GENOMIC DNA]</scope>
    <source>
        <strain evidence="5 6">DSM 25230</strain>
    </source>
</reference>
<keyword evidence="1" id="KW-0813">Transport</keyword>
<dbReference type="PANTHER" id="PTHR42781:SF4">
    <property type="entry name" value="SPERMIDINE_PUTRESCINE IMPORT ATP-BINDING PROTEIN POTA"/>
    <property type="match status" value="1"/>
</dbReference>
<evidence type="ECO:0000313" key="6">
    <source>
        <dbReference type="Proteomes" id="UP000269412"/>
    </source>
</evidence>
<dbReference type="Pfam" id="PF00005">
    <property type="entry name" value="ABC_tran"/>
    <property type="match status" value="1"/>
</dbReference>
<dbReference type="SUPFAM" id="SSF52540">
    <property type="entry name" value="P-loop containing nucleoside triphosphate hydrolases"/>
    <property type="match status" value="1"/>
</dbReference>
<dbReference type="OrthoDB" id="9802264at2"/>
<keyword evidence="6" id="KW-1185">Reference proteome</keyword>
<protein>
    <submittedName>
        <fullName evidence="5">Molybdate transport system ATP-binding protein</fullName>
    </submittedName>
</protein>
<dbReference type="Proteomes" id="UP000269412">
    <property type="component" value="Unassembled WGS sequence"/>
</dbReference>
<dbReference type="InterPro" id="IPR003439">
    <property type="entry name" value="ABC_transporter-like_ATP-bd"/>
</dbReference>
<dbReference type="SMART" id="SM00382">
    <property type="entry name" value="AAA"/>
    <property type="match status" value="1"/>
</dbReference>
<comment type="caution">
    <text evidence="5">The sequence shown here is derived from an EMBL/GenBank/DDBJ whole genome shotgun (WGS) entry which is preliminary data.</text>
</comment>
<proteinExistence type="predicted"/>
<dbReference type="PROSITE" id="PS50893">
    <property type="entry name" value="ABC_TRANSPORTER_2"/>
    <property type="match status" value="1"/>
</dbReference>
<organism evidence="5 6">
    <name type="scientific">Maribacter vaceletii</name>
    <dbReference type="NCBI Taxonomy" id="1206816"/>
    <lineage>
        <taxon>Bacteria</taxon>
        <taxon>Pseudomonadati</taxon>
        <taxon>Bacteroidota</taxon>
        <taxon>Flavobacteriia</taxon>
        <taxon>Flavobacteriales</taxon>
        <taxon>Flavobacteriaceae</taxon>
        <taxon>Maribacter</taxon>
    </lineage>
</organism>
<dbReference type="PANTHER" id="PTHR42781">
    <property type="entry name" value="SPERMIDINE/PUTRESCINE IMPORT ATP-BINDING PROTEIN POTA"/>
    <property type="match status" value="1"/>
</dbReference>
<dbReference type="InterPro" id="IPR050093">
    <property type="entry name" value="ABC_SmlMolc_Importer"/>
</dbReference>
<dbReference type="InterPro" id="IPR017871">
    <property type="entry name" value="ABC_transporter-like_CS"/>
</dbReference>
<evidence type="ECO:0000256" key="2">
    <source>
        <dbReference type="ARBA" id="ARBA00022741"/>
    </source>
</evidence>
<evidence type="ECO:0000313" key="5">
    <source>
        <dbReference type="EMBL" id="RKR07877.1"/>
    </source>
</evidence>
<dbReference type="RefSeq" id="WP_121068651.1">
    <property type="nucleotide sequence ID" value="NZ_RBIQ01000010.1"/>
</dbReference>
<dbReference type="AlphaFoldDB" id="A0A495DW96"/>
<keyword evidence="3 5" id="KW-0067">ATP-binding</keyword>
<dbReference type="GO" id="GO:0005524">
    <property type="term" value="F:ATP binding"/>
    <property type="evidence" value="ECO:0007669"/>
    <property type="project" value="UniProtKB-KW"/>
</dbReference>
<feature type="domain" description="ABC transporter" evidence="4">
    <location>
        <begin position="1"/>
        <end position="234"/>
    </location>
</feature>
<evidence type="ECO:0000256" key="1">
    <source>
        <dbReference type="ARBA" id="ARBA00022448"/>
    </source>
</evidence>
<dbReference type="InterPro" id="IPR003593">
    <property type="entry name" value="AAA+_ATPase"/>
</dbReference>
<dbReference type="EMBL" id="RBIQ01000010">
    <property type="protein sequence ID" value="RKR07877.1"/>
    <property type="molecule type" value="Genomic_DNA"/>
</dbReference>
<gene>
    <name evidence="5" type="ORF">CLV91_2638</name>
</gene>